<keyword evidence="2" id="KW-1185">Reference proteome</keyword>
<name>A0AAV3P7V9_LITER</name>
<dbReference type="AlphaFoldDB" id="A0AAV3P7V9"/>
<comment type="caution">
    <text evidence="1">The sequence shown here is derived from an EMBL/GenBank/DDBJ whole genome shotgun (WGS) entry which is preliminary data.</text>
</comment>
<reference evidence="1 2" key="1">
    <citation type="submission" date="2024-01" db="EMBL/GenBank/DDBJ databases">
        <title>The complete chloroplast genome sequence of Lithospermum erythrorhizon: insights into the phylogenetic relationship among Boraginaceae species and the maternal lineages of purple gromwells.</title>
        <authorList>
            <person name="Okada T."/>
            <person name="Watanabe K."/>
        </authorList>
    </citation>
    <scope>NUCLEOTIDE SEQUENCE [LARGE SCALE GENOMIC DNA]</scope>
</reference>
<evidence type="ECO:0000313" key="2">
    <source>
        <dbReference type="Proteomes" id="UP001454036"/>
    </source>
</evidence>
<protein>
    <submittedName>
        <fullName evidence="1">Uncharacterized protein</fullName>
    </submittedName>
</protein>
<evidence type="ECO:0000313" key="1">
    <source>
        <dbReference type="EMBL" id="GAA0147684.1"/>
    </source>
</evidence>
<dbReference type="EMBL" id="BAABME010001119">
    <property type="protein sequence ID" value="GAA0147684.1"/>
    <property type="molecule type" value="Genomic_DNA"/>
</dbReference>
<proteinExistence type="predicted"/>
<sequence length="102" mass="11504">MEKTRNDEGYGEQQPDATWWPTDLVEKFESVSLGQRKDSLRNRFPIDDNEYDGLSCHVASRILWTTGVLTEPIPNGFYSVVPEAAQKHDPPLPLSETNLGIS</sequence>
<dbReference type="Proteomes" id="UP001454036">
    <property type="component" value="Unassembled WGS sequence"/>
</dbReference>
<accession>A0AAV3P7V9</accession>
<gene>
    <name evidence="1" type="ORF">LIER_07324</name>
</gene>
<organism evidence="1 2">
    <name type="scientific">Lithospermum erythrorhizon</name>
    <name type="common">Purple gromwell</name>
    <name type="synonym">Lithospermum officinale var. erythrorhizon</name>
    <dbReference type="NCBI Taxonomy" id="34254"/>
    <lineage>
        <taxon>Eukaryota</taxon>
        <taxon>Viridiplantae</taxon>
        <taxon>Streptophyta</taxon>
        <taxon>Embryophyta</taxon>
        <taxon>Tracheophyta</taxon>
        <taxon>Spermatophyta</taxon>
        <taxon>Magnoliopsida</taxon>
        <taxon>eudicotyledons</taxon>
        <taxon>Gunneridae</taxon>
        <taxon>Pentapetalae</taxon>
        <taxon>asterids</taxon>
        <taxon>lamiids</taxon>
        <taxon>Boraginales</taxon>
        <taxon>Boraginaceae</taxon>
        <taxon>Boraginoideae</taxon>
        <taxon>Lithospermeae</taxon>
        <taxon>Lithospermum</taxon>
    </lineage>
</organism>